<dbReference type="Pfam" id="PF00072">
    <property type="entry name" value="Response_reg"/>
    <property type="match status" value="1"/>
</dbReference>
<dbReference type="SMART" id="SM00448">
    <property type="entry name" value="REC"/>
    <property type="match status" value="1"/>
</dbReference>
<proteinExistence type="predicted"/>
<organism evidence="4 5">
    <name type="scientific">Bacteroides luti</name>
    <dbReference type="NCBI Taxonomy" id="1297750"/>
    <lineage>
        <taxon>Bacteria</taxon>
        <taxon>Pseudomonadati</taxon>
        <taxon>Bacteroidota</taxon>
        <taxon>Bacteroidia</taxon>
        <taxon>Bacteroidales</taxon>
        <taxon>Bacteroidaceae</taxon>
        <taxon>Bacteroides</taxon>
    </lineage>
</organism>
<dbReference type="InterPro" id="IPR011006">
    <property type="entry name" value="CheY-like_superfamily"/>
</dbReference>
<dbReference type="GO" id="GO:0003677">
    <property type="term" value="F:DNA binding"/>
    <property type="evidence" value="ECO:0007669"/>
    <property type="project" value="InterPro"/>
</dbReference>
<dbReference type="Pfam" id="PF04397">
    <property type="entry name" value="LytTR"/>
    <property type="match status" value="1"/>
</dbReference>
<keyword evidence="5" id="KW-1185">Reference proteome</keyword>
<dbReference type="InterPro" id="IPR007492">
    <property type="entry name" value="LytTR_DNA-bd_dom"/>
</dbReference>
<dbReference type="InterPro" id="IPR001789">
    <property type="entry name" value="Sig_transdc_resp-reg_receiver"/>
</dbReference>
<evidence type="ECO:0000256" key="1">
    <source>
        <dbReference type="PROSITE-ProRule" id="PRU00169"/>
    </source>
</evidence>
<dbReference type="Gene3D" id="3.40.50.2300">
    <property type="match status" value="1"/>
</dbReference>
<dbReference type="AlphaFoldDB" id="A0A1M5C010"/>
<dbReference type="GO" id="GO:0000156">
    <property type="term" value="F:phosphorelay response regulator activity"/>
    <property type="evidence" value="ECO:0007669"/>
    <property type="project" value="InterPro"/>
</dbReference>
<dbReference type="Gene3D" id="2.40.50.1020">
    <property type="entry name" value="LytTr DNA-binding domain"/>
    <property type="match status" value="1"/>
</dbReference>
<dbReference type="STRING" id="1297750.SAMN05444405_10954"/>
<dbReference type="EMBL" id="FQTV01000009">
    <property type="protein sequence ID" value="SHF48078.1"/>
    <property type="molecule type" value="Genomic_DNA"/>
</dbReference>
<dbReference type="PANTHER" id="PTHR37299">
    <property type="entry name" value="TRANSCRIPTIONAL REGULATOR-RELATED"/>
    <property type="match status" value="1"/>
</dbReference>
<dbReference type="SMART" id="SM00850">
    <property type="entry name" value="LytTR"/>
    <property type="match status" value="1"/>
</dbReference>
<dbReference type="PANTHER" id="PTHR37299:SF1">
    <property type="entry name" value="STAGE 0 SPORULATION PROTEIN A HOMOLOG"/>
    <property type="match status" value="1"/>
</dbReference>
<protein>
    <submittedName>
        <fullName evidence="4">Two component transcriptional regulator, LytTR family</fullName>
    </submittedName>
</protein>
<dbReference type="InterPro" id="IPR046947">
    <property type="entry name" value="LytR-like"/>
</dbReference>
<name>A0A1M5C010_9BACE</name>
<feature type="domain" description="Response regulatory" evidence="2">
    <location>
        <begin position="2"/>
        <end position="113"/>
    </location>
</feature>
<evidence type="ECO:0000259" key="2">
    <source>
        <dbReference type="PROSITE" id="PS50110"/>
    </source>
</evidence>
<evidence type="ECO:0000259" key="3">
    <source>
        <dbReference type="PROSITE" id="PS50930"/>
    </source>
</evidence>
<gene>
    <name evidence="4" type="ORF">SAMN05444405_10954</name>
</gene>
<feature type="domain" description="HTH LytTR-type" evidence="3">
    <location>
        <begin position="135"/>
        <end position="206"/>
    </location>
</feature>
<reference evidence="4 5" key="1">
    <citation type="submission" date="2016-11" db="EMBL/GenBank/DDBJ databases">
        <authorList>
            <person name="Jaros S."/>
            <person name="Januszkiewicz K."/>
            <person name="Wedrychowicz H."/>
        </authorList>
    </citation>
    <scope>NUCLEOTIDE SEQUENCE [LARGE SCALE GENOMIC DNA]</scope>
    <source>
        <strain evidence="4 5">DSM 26991</strain>
    </source>
</reference>
<dbReference type="RefSeq" id="WP_073401646.1">
    <property type="nucleotide sequence ID" value="NZ_FQTV01000009.1"/>
</dbReference>
<dbReference type="PROSITE" id="PS50110">
    <property type="entry name" value="RESPONSE_REGULATORY"/>
    <property type="match status" value="1"/>
</dbReference>
<keyword evidence="1" id="KW-0597">Phosphoprotein</keyword>
<dbReference type="PROSITE" id="PS50930">
    <property type="entry name" value="HTH_LYTTR"/>
    <property type="match status" value="1"/>
</dbReference>
<sequence length="240" mass="27566">MNCIVIDDEPLAREGMGLLVKKIKGLNLLASLNSANVAAKFMDTESVDLVFLDIQMPGTNGIEFAKTISENTLVIFTTAYAEYALDSYEVDAIDYLLKPVTFSRFQKAVDKAFSYHEMLQSKVNSQIESVEKDFIFVKSERRIFKIYFKDIRYIEGLKDYVVIYTQDAKIITAINLKNIYEQLPQNIFIRVSKSYIVNFEHIDSLDNNDILIGNQKIPIGNSFRDYLFDEFISKNILNSK</sequence>
<accession>A0A1M5C010</accession>
<evidence type="ECO:0000313" key="5">
    <source>
        <dbReference type="Proteomes" id="UP000184509"/>
    </source>
</evidence>
<dbReference type="Proteomes" id="UP000184509">
    <property type="component" value="Unassembled WGS sequence"/>
</dbReference>
<dbReference type="OrthoDB" id="1490554at2"/>
<evidence type="ECO:0000313" key="4">
    <source>
        <dbReference type="EMBL" id="SHF48078.1"/>
    </source>
</evidence>
<dbReference type="SUPFAM" id="SSF52172">
    <property type="entry name" value="CheY-like"/>
    <property type="match status" value="1"/>
</dbReference>
<feature type="modified residue" description="4-aspartylphosphate" evidence="1">
    <location>
        <position position="53"/>
    </location>
</feature>